<sequence length="107" mass="11739">GSCWRGGRCRRDVLVYADRGDVDVNRSRPVVRIRTRLARSHRPAPYVLMRRLGTAHGLSFVPTDGAKSVEAFACLGQSLVGLHLKEKGRTLMADEDPAKPGTIRGAQ</sequence>
<evidence type="ECO:0000313" key="1">
    <source>
        <dbReference type="EMBL" id="MQL89086.1"/>
    </source>
</evidence>
<dbReference type="EMBL" id="NMUH01001116">
    <property type="protein sequence ID" value="MQL89086.1"/>
    <property type="molecule type" value="Genomic_DNA"/>
</dbReference>
<comment type="caution">
    <text evidence="1">The sequence shown here is derived from an EMBL/GenBank/DDBJ whole genome shotgun (WGS) entry which is preliminary data.</text>
</comment>
<organism evidence="1 2">
    <name type="scientific">Colocasia esculenta</name>
    <name type="common">Wild taro</name>
    <name type="synonym">Arum esculentum</name>
    <dbReference type="NCBI Taxonomy" id="4460"/>
    <lineage>
        <taxon>Eukaryota</taxon>
        <taxon>Viridiplantae</taxon>
        <taxon>Streptophyta</taxon>
        <taxon>Embryophyta</taxon>
        <taxon>Tracheophyta</taxon>
        <taxon>Spermatophyta</taxon>
        <taxon>Magnoliopsida</taxon>
        <taxon>Liliopsida</taxon>
        <taxon>Araceae</taxon>
        <taxon>Aroideae</taxon>
        <taxon>Colocasieae</taxon>
        <taxon>Colocasia</taxon>
    </lineage>
</organism>
<evidence type="ECO:0000313" key="2">
    <source>
        <dbReference type="Proteomes" id="UP000652761"/>
    </source>
</evidence>
<gene>
    <name evidence="1" type="ORF">Taro_021654</name>
</gene>
<dbReference type="Proteomes" id="UP000652761">
    <property type="component" value="Unassembled WGS sequence"/>
</dbReference>
<feature type="non-terminal residue" evidence="1">
    <location>
        <position position="1"/>
    </location>
</feature>
<reference evidence="1" key="1">
    <citation type="submission" date="2017-07" db="EMBL/GenBank/DDBJ databases">
        <title>Taro Niue Genome Assembly and Annotation.</title>
        <authorList>
            <person name="Atibalentja N."/>
            <person name="Keating K."/>
            <person name="Fields C.J."/>
        </authorList>
    </citation>
    <scope>NUCLEOTIDE SEQUENCE</scope>
    <source>
        <strain evidence="1">Niue_2</strain>
        <tissue evidence="1">Leaf</tissue>
    </source>
</reference>
<proteinExistence type="predicted"/>
<protein>
    <submittedName>
        <fullName evidence="1">Uncharacterized protein</fullName>
    </submittedName>
</protein>
<name>A0A843V1U1_COLES</name>
<keyword evidence="2" id="KW-1185">Reference proteome</keyword>
<accession>A0A843V1U1</accession>
<dbReference type="AlphaFoldDB" id="A0A843V1U1"/>